<reference evidence="3" key="2">
    <citation type="submission" date="2020-09" db="EMBL/GenBank/DDBJ databases">
        <authorList>
            <person name="Sun Q."/>
            <person name="Ohkuma M."/>
        </authorList>
    </citation>
    <scope>NUCLEOTIDE SEQUENCE</scope>
    <source>
        <strain evidence="3">JCM 14371</strain>
    </source>
</reference>
<dbReference type="FunFam" id="3.40.50.720:FF:000084">
    <property type="entry name" value="Short-chain dehydrogenase reductase"/>
    <property type="match status" value="1"/>
</dbReference>
<dbReference type="InterPro" id="IPR020904">
    <property type="entry name" value="Sc_DH/Rdtase_CS"/>
</dbReference>
<proteinExistence type="inferred from homology"/>
<dbReference type="Pfam" id="PF00106">
    <property type="entry name" value="adh_short"/>
    <property type="match status" value="1"/>
</dbReference>
<comment type="similarity">
    <text evidence="1 2">Belongs to the short-chain dehydrogenases/reductases (SDR) family.</text>
</comment>
<keyword evidence="4" id="KW-1185">Reference proteome</keyword>
<dbReference type="RefSeq" id="WP_188963541.1">
    <property type="nucleotide sequence ID" value="NZ_BMOE01000008.1"/>
</dbReference>
<dbReference type="PANTHER" id="PTHR42879">
    <property type="entry name" value="3-OXOACYL-(ACYL-CARRIER-PROTEIN) REDUCTASE"/>
    <property type="match status" value="1"/>
</dbReference>
<accession>A0A917URK6</accession>
<dbReference type="GO" id="GO:0032787">
    <property type="term" value="P:monocarboxylic acid metabolic process"/>
    <property type="evidence" value="ECO:0007669"/>
    <property type="project" value="UniProtKB-ARBA"/>
</dbReference>
<protein>
    <submittedName>
        <fullName evidence="3">3-hydroxybutyrate dehydrogenase</fullName>
    </submittedName>
</protein>
<evidence type="ECO:0000256" key="2">
    <source>
        <dbReference type="RuleBase" id="RU000363"/>
    </source>
</evidence>
<dbReference type="InterPro" id="IPR050259">
    <property type="entry name" value="SDR"/>
</dbReference>
<name>A0A917URK6_9DEIO</name>
<dbReference type="EMBL" id="BMOE01000008">
    <property type="protein sequence ID" value="GGJ79504.1"/>
    <property type="molecule type" value="Genomic_DNA"/>
</dbReference>
<dbReference type="PRINTS" id="PR00081">
    <property type="entry name" value="GDHRDH"/>
</dbReference>
<gene>
    <name evidence="3" type="ORF">GCM10008939_24190</name>
</gene>
<organism evidence="3 4">
    <name type="scientific">Deinococcus aquiradiocola</name>
    <dbReference type="NCBI Taxonomy" id="393059"/>
    <lineage>
        <taxon>Bacteria</taxon>
        <taxon>Thermotogati</taxon>
        <taxon>Deinococcota</taxon>
        <taxon>Deinococci</taxon>
        <taxon>Deinococcales</taxon>
        <taxon>Deinococcaceae</taxon>
        <taxon>Deinococcus</taxon>
    </lineage>
</organism>
<comment type="caution">
    <text evidence="3">The sequence shown here is derived from an EMBL/GenBank/DDBJ whole genome shotgun (WGS) entry which is preliminary data.</text>
</comment>
<dbReference type="NCBIfam" id="NF009093">
    <property type="entry name" value="PRK12429.1"/>
    <property type="match status" value="1"/>
</dbReference>
<sequence>MTATHLAEQAAETRTALVTGGTSGIGLACARRLQADGLRVAVLDLDRPEARAVAERHGLAFVPADLSDRAQTVAAVARAAEALGGLDVLVNNAGFQHIEAIASFPEDTWDAMLHVMLTAPFLLIKHAWPYLSRSGQGRVVNVASIHARVASPFKAAYVSAKHGLIGLTRTAALEGAEVGVTVNAVCPAYVRTPLVERQMQDQARTRGISVQEVEERVMLESAAIKRLLEADDVAGLVSYVVGRGAWGMTGAVLDLDLGWTAR</sequence>
<evidence type="ECO:0000313" key="3">
    <source>
        <dbReference type="EMBL" id="GGJ79504.1"/>
    </source>
</evidence>
<dbReference type="InterPro" id="IPR036291">
    <property type="entry name" value="NAD(P)-bd_dom_sf"/>
</dbReference>
<reference evidence="3" key="1">
    <citation type="journal article" date="2014" name="Int. J. Syst. Evol. Microbiol.">
        <title>Complete genome sequence of Corynebacterium casei LMG S-19264T (=DSM 44701T), isolated from a smear-ripened cheese.</title>
        <authorList>
            <consortium name="US DOE Joint Genome Institute (JGI-PGF)"/>
            <person name="Walter F."/>
            <person name="Albersmeier A."/>
            <person name="Kalinowski J."/>
            <person name="Ruckert C."/>
        </authorList>
    </citation>
    <scope>NUCLEOTIDE SEQUENCE</scope>
    <source>
        <strain evidence="3">JCM 14371</strain>
    </source>
</reference>
<dbReference type="Gene3D" id="3.40.50.720">
    <property type="entry name" value="NAD(P)-binding Rossmann-like Domain"/>
    <property type="match status" value="1"/>
</dbReference>
<dbReference type="InterPro" id="IPR002347">
    <property type="entry name" value="SDR_fam"/>
</dbReference>
<dbReference type="PROSITE" id="PS00061">
    <property type="entry name" value="ADH_SHORT"/>
    <property type="match status" value="1"/>
</dbReference>
<dbReference type="PANTHER" id="PTHR42879:SF2">
    <property type="entry name" value="3-OXOACYL-[ACYL-CARRIER-PROTEIN] REDUCTASE FABG"/>
    <property type="match status" value="1"/>
</dbReference>
<dbReference type="PRINTS" id="PR00080">
    <property type="entry name" value="SDRFAMILY"/>
</dbReference>
<evidence type="ECO:0000256" key="1">
    <source>
        <dbReference type="ARBA" id="ARBA00006484"/>
    </source>
</evidence>
<dbReference type="Proteomes" id="UP000635726">
    <property type="component" value="Unassembled WGS sequence"/>
</dbReference>
<dbReference type="AlphaFoldDB" id="A0A917URK6"/>
<dbReference type="SUPFAM" id="SSF51735">
    <property type="entry name" value="NAD(P)-binding Rossmann-fold domains"/>
    <property type="match status" value="1"/>
</dbReference>
<evidence type="ECO:0000313" key="4">
    <source>
        <dbReference type="Proteomes" id="UP000635726"/>
    </source>
</evidence>